<dbReference type="RefSeq" id="WP_135472771.1">
    <property type="nucleotide sequence ID" value="NZ_CASMPH010000011.1"/>
</dbReference>
<evidence type="ECO:0000313" key="1">
    <source>
        <dbReference type="EMBL" id="TGG37092.1"/>
    </source>
</evidence>
<organism evidence="1 2">
    <name type="scientific">Duncaniella freteri</name>
    <dbReference type="NCBI Taxonomy" id="2530391"/>
    <lineage>
        <taxon>Bacteria</taxon>
        <taxon>Pseudomonadati</taxon>
        <taxon>Bacteroidota</taxon>
        <taxon>Bacteroidia</taxon>
        <taxon>Bacteroidales</taxon>
        <taxon>Muribaculaceae</taxon>
        <taxon>Duncaniella</taxon>
    </lineage>
</organism>
<dbReference type="EMBL" id="SJSA01000002">
    <property type="protein sequence ID" value="TGG37092.1"/>
    <property type="molecule type" value="Genomic_DNA"/>
</dbReference>
<dbReference type="AlphaFoldDB" id="A0A4Z0V1R8"/>
<evidence type="ECO:0000313" key="2">
    <source>
        <dbReference type="Proteomes" id="UP000297635"/>
    </source>
</evidence>
<sequence>METKATTSSIEVTRNVSTNNEMRLTVGALTVSANVESSAGIVRGISDGSVTGDRTDMHQASFRSYGARGLTVDFHDMATRQERAVVYSAVEDFIEAASAKVSADTQPIGNSNN</sequence>
<gene>
    <name evidence="1" type="ORF">EZ315_14915</name>
</gene>
<proteinExistence type="predicted"/>
<reference evidence="1 2" key="1">
    <citation type="submission" date="2019-02" db="EMBL/GenBank/DDBJ databases">
        <title>Isolation and identification of novel species under the genus Muribaculum.</title>
        <authorList>
            <person name="Miyake S."/>
            <person name="Ding Y."/>
            <person name="Low A."/>
            <person name="Soh M."/>
            <person name="Seedorf H."/>
        </authorList>
    </citation>
    <scope>NUCLEOTIDE SEQUENCE [LARGE SCALE GENOMIC DNA]</scope>
    <source>
        <strain evidence="1 2">TLL-A3</strain>
    </source>
</reference>
<keyword evidence="2" id="KW-1185">Reference proteome</keyword>
<comment type="caution">
    <text evidence="1">The sequence shown here is derived from an EMBL/GenBank/DDBJ whole genome shotgun (WGS) entry which is preliminary data.</text>
</comment>
<accession>A0A4Z0V1R8</accession>
<protein>
    <submittedName>
        <fullName evidence="1">Uncharacterized protein</fullName>
    </submittedName>
</protein>
<dbReference type="GeneID" id="82151079"/>
<dbReference type="Proteomes" id="UP000297635">
    <property type="component" value="Unassembled WGS sequence"/>
</dbReference>
<name>A0A4Z0V1R8_9BACT</name>